<feature type="non-terminal residue" evidence="1">
    <location>
        <position position="1"/>
    </location>
</feature>
<accession>A0A146K471</accession>
<name>A0A146K471_9EUKA</name>
<dbReference type="EMBL" id="GDID01005931">
    <property type="protein sequence ID" value="JAP90675.1"/>
    <property type="molecule type" value="Transcribed_RNA"/>
</dbReference>
<dbReference type="Pfam" id="PF08513">
    <property type="entry name" value="LisH"/>
    <property type="match status" value="1"/>
</dbReference>
<dbReference type="Gene3D" id="1.20.960.30">
    <property type="match status" value="1"/>
</dbReference>
<dbReference type="InterPro" id="IPR006594">
    <property type="entry name" value="LisH"/>
</dbReference>
<reference evidence="1" key="1">
    <citation type="submission" date="2015-07" db="EMBL/GenBank/DDBJ databases">
        <title>Adaptation to a free-living lifestyle via gene acquisitions in the diplomonad Trepomonas sp. PC1.</title>
        <authorList>
            <person name="Xu F."/>
            <person name="Jerlstrom-Hultqvist J."/>
            <person name="Kolisko M."/>
            <person name="Simpson A.G.B."/>
            <person name="Roger A.J."/>
            <person name="Svard S.G."/>
            <person name="Andersson J.O."/>
        </authorList>
    </citation>
    <scope>NUCLEOTIDE SEQUENCE</scope>
    <source>
        <strain evidence="1">PC1</strain>
    </source>
</reference>
<feature type="non-terminal residue" evidence="1">
    <location>
        <position position="381"/>
    </location>
</feature>
<gene>
    <name evidence="1" type="ORF">TPC1_20026</name>
</gene>
<protein>
    <submittedName>
        <fullName evidence="1">LisH domain-containing protein</fullName>
    </submittedName>
</protein>
<organism evidence="1">
    <name type="scientific">Trepomonas sp. PC1</name>
    <dbReference type="NCBI Taxonomy" id="1076344"/>
    <lineage>
        <taxon>Eukaryota</taxon>
        <taxon>Metamonada</taxon>
        <taxon>Diplomonadida</taxon>
        <taxon>Hexamitidae</taxon>
        <taxon>Hexamitinae</taxon>
        <taxon>Trepomonas</taxon>
    </lineage>
</organism>
<dbReference type="PROSITE" id="PS50896">
    <property type="entry name" value="LISH"/>
    <property type="match status" value="1"/>
</dbReference>
<sequence length="381" mass="44148">LNSLIQHYLLESNFKHTASTFKLEAPFSPDHDKLQAKTFRQLIDKGVYSAKIAEQFFQSVLPEFQPQQKTELVENSSFELRDIKELQCITLEHILHIIVLTCGNQLQILQFIDNQVALKCQKDAVLQFKLFGTHIMYQSQSQLTLFDLRTCEVINAVLSDSPFTANQDLVLTENAIYQQDLCVNRYQCLVLQPGTPFLPWKTSKLADFFIIYLFESSLLLQSKFQKPIQLKLGGFVEFDAFINIFYPRSDQFYVLTDKMVSKFCIQAESYVENGNNQSNKMYCFQKWKLGLQTGRDSVFEYFDGFLYLNQNVINTKGEIVHQFEEKPNCFVKSENRLVIGFNEKCLVIEDQIKEIEAGMHIGCMEEDLLVAYDGEQARVVR</sequence>
<proteinExistence type="predicted"/>
<evidence type="ECO:0000313" key="1">
    <source>
        <dbReference type="EMBL" id="JAP90675.1"/>
    </source>
</evidence>
<dbReference type="AlphaFoldDB" id="A0A146K471"/>